<dbReference type="Proteomes" id="UP001597079">
    <property type="component" value="Unassembled WGS sequence"/>
</dbReference>
<comment type="caution">
    <text evidence="2">The sequence shown here is derived from an EMBL/GenBank/DDBJ whole genome shotgun (WGS) entry which is preliminary data.</text>
</comment>
<keyword evidence="3" id="KW-1185">Reference proteome</keyword>
<protein>
    <submittedName>
        <fullName evidence="2">VOC family protein</fullName>
    </submittedName>
</protein>
<dbReference type="EMBL" id="JBHUCX010000020">
    <property type="protein sequence ID" value="MFD1674381.1"/>
    <property type="molecule type" value="Genomic_DNA"/>
</dbReference>
<evidence type="ECO:0000313" key="3">
    <source>
        <dbReference type="Proteomes" id="UP001597079"/>
    </source>
</evidence>
<dbReference type="PANTHER" id="PTHR33993:SF2">
    <property type="entry name" value="VOC DOMAIN-CONTAINING PROTEIN"/>
    <property type="match status" value="1"/>
</dbReference>
<dbReference type="InterPro" id="IPR029068">
    <property type="entry name" value="Glyas_Bleomycin-R_OHBP_Dase"/>
</dbReference>
<organism evidence="2 3">
    <name type="scientific">Alicyclobacillus fodiniaquatilis</name>
    <dbReference type="NCBI Taxonomy" id="1661150"/>
    <lineage>
        <taxon>Bacteria</taxon>
        <taxon>Bacillati</taxon>
        <taxon>Bacillota</taxon>
        <taxon>Bacilli</taxon>
        <taxon>Bacillales</taxon>
        <taxon>Alicyclobacillaceae</taxon>
        <taxon>Alicyclobacillus</taxon>
    </lineage>
</organism>
<dbReference type="PANTHER" id="PTHR33993">
    <property type="entry name" value="GLYOXALASE-RELATED"/>
    <property type="match status" value="1"/>
</dbReference>
<gene>
    <name evidence="2" type="ORF">ACFSB2_06640</name>
</gene>
<dbReference type="Pfam" id="PF00903">
    <property type="entry name" value="Glyoxalase"/>
    <property type="match status" value="1"/>
</dbReference>
<evidence type="ECO:0000259" key="1">
    <source>
        <dbReference type="Pfam" id="PF00903"/>
    </source>
</evidence>
<proteinExistence type="predicted"/>
<reference evidence="3" key="1">
    <citation type="journal article" date="2019" name="Int. J. Syst. Evol. Microbiol.">
        <title>The Global Catalogue of Microorganisms (GCM) 10K type strain sequencing project: providing services to taxonomists for standard genome sequencing and annotation.</title>
        <authorList>
            <consortium name="The Broad Institute Genomics Platform"/>
            <consortium name="The Broad Institute Genome Sequencing Center for Infectious Disease"/>
            <person name="Wu L."/>
            <person name="Ma J."/>
        </authorList>
    </citation>
    <scope>NUCLEOTIDE SEQUENCE [LARGE SCALE GENOMIC DNA]</scope>
    <source>
        <strain evidence="3">CGMCC 1.12286</strain>
    </source>
</reference>
<sequence>MLEHMFIWVEIPVADMKRAKAFYEHILQCEMQEMPMGDSDYAFFPVQEQFNGGALVQGTNHKPSTEGVTVYLYGGPDMDVILSRVQQAGGQILMGKTYMGKTVGYIGMFRDSEGNRIGVQHL</sequence>
<dbReference type="CDD" id="cd07247">
    <property type="entry name" value="SgaA_N_like"/>
    <property type="match status" value="1"/>
</dbReference>
<feature type="domain" description="Glyoxalase/fosfomycin resistance/dioxygenase" evidence="1">
    <location>
        <begin position="8"/>
        <end position="117"/>
    </location>
</feature>
<name>A0ABW4JDA4_9BACL</name>
<dbReference type="InterPro" id="IPR004360">
    <property type="entry name" value="Glyas_Fos-R_dOase_dom"/>
</dbReference>
<dbReference type="Gene3D" id="3.10.180.10">
    <property type="entry name" value="2,3-Dihydroxybiphenyl 1,2-Dioxygenase, domain 1"/>
    <property type="match status" value="1"/>
</dbReference>
<dbReference type="RefSeq" id="WP_377942252.1">
    <property type="nucleotide sequence ID" value="NZ_JBHUCX010000020.1"/>
</dbReference>
<evidence type="ECO:0000313" key="2">
    <source>
        <dbReference type="EMBL" id="MFD1674381.1"/>
    </source>
</evidence>
<dbReference type="InterPro" id="IPR052164">
    <property type="entry name" value="Anthracycline_SecMetBiosynth"/>
</dbReference>
<dbReference type="SUPFAM" id="SSF54593">
    <property type="entry name" value="Glyoxalase/Bleomycin resistance protein/Dihydroxybiphenyl dioxygenase"/>
    <property type="match status" value="1"/>
</dbReference>
<accession>A0ABW4JDA4</accession>